<evidence type="ECO:0000313" key="5">
    <source>
        <dbReference type="Proteomes" id="UP001059401"/>
    </source>
</evidence>
<feature type="chain" id="PRO_5047076115" description="Major surface protein" evidence="1">
    <location>
        <begin position="21"/>
        <end position="580"/>
    </location>
</feature>
<sequence length="580" mass="62848">MKKILSILMILVLVGGVAFAQVEPEVRGSATLSWGIDFGAGSETDYTKGGADNHAVATHGFYNSNNFQIRLPFFKRQSFAGGSANKEADVYADVSFKATPVATGWTTAGGAASVKAALHFYGAYMTVYGKPDFKANKALGWDPINADDGDQGKDWFNPAFTGWGTKIGYKKADLKGLDVGLKLGSNGSWDQKASDGKDGKRREKDSKYAFGLDFAMEPVEKYLGVEATVNATLGRLSNKATLKNPGDYGYNAGITPTNVGGEKGESGMVNFGVAFTSEPIEKLTVKLGFDGVTGVTYTDEKGKINETLGWDAGLSVGYKWVDAALYFAGTGTKYQGYDFAGNDPTKFKDYGINMAAHLGFVSDEETKEGTGLVEGLAFHAAINAYDLLAKRNNEDVPAAVRKAGIALLPQYDTIKKAYETALKAWLATPGNTEASFIATNPPEYAALTLANLAKQLLRTKYASIPLGLNVGVSYKRNLTDSMWVQPYAEFYAETNHFAQHADTYANDADKMIDRFYLGMAYEIGVKFQPIEKVLVKAAWNQGDVTTDTYEGGFDGQYMIKTPLNHKMHNGTFVLSLKLTY</sequence>
<dbReference type="Pfam" id="PF02707">
    <property type="entry name" value="MOSP_N"/>
    <property type="match status" value="1"/>
</dbReference>
<evidence type="ECO:0000313" key="4">
    <source>
        <dbReference type="EMBL" id="UTY29602.1"/>
    </source>
</evidence>
<accession>A0ABY5HXG5</accession>
<dbReference type="InterPro" id="IPR003872">
    <property type="entry name" value="MOSP_C"/>
</dbReference>
<dbReference type="Pfam" id="PF02722">
    <property type="entry name" value="MOSP_C"/>
    <property type="match status" value="1"/>
</dbReference>
<feature type="domain" description="Major outer sheath protein C-terminal" evidence="3">
    <location>
        <begin position="463"/>
        <end position="549"/>
    </location>
</feature>
<dbReference type="NCBIfam" id="NF033926">
    <property type="entry name" value="msp_porin"/>
    <property type="match status" value="2"/>
</dbReference>
<evidence type="ECO:0008006" key="6">
    <source>
        <dbReference type="Google" id="ProtNLM"/>
    </source>
</evidence>
<reference evidence="4" key="1">
    <citation type="submission" date="2019-04" db="EMBL/GenBank/DDBJ databases">
        <title>Whole genome sequencing of oral phylogroup 2 treponemes.</title>
        <authorList>
            <person name="Chan Y."/>
            <person name="Zeng H.H."/>
            <person name="Yu X.L."/>
            <person name="Leung W.K."/>
            <person name="Watt R.M."/>
        </authorList>
    </citation>
    <scope>NUCLEOTIDE SEQUENCE</scope>
    <source>
        <strain evidence="4">OMZ 847</strain>
    </source>
</reference>
<keyword evidence="1" id="KW-0732">Signal</keyword>
<evidence type="ECO:0000259" key="3">
    <source>
        <dbReference type="Pfam" id="PF02722"/>
    </source>
</evidence>
<dbReference type="RefSeq" id="WP_255805239.1">
    <property type="nucleotide sequence ID" value="NZ_CP038802.1"/>
</dbReference>
<feature type="signal peptide" evidence="1">
    <location>
        <begin position="1"/>
        <end position="20"/>
    </location>
</feature>
<dbReference type="Proteomes" id="UP001059401">
    <property type="component" value="Chromosome"/>
</dbReference>
<evidence type="ECO:0000259" key="2">
    <source>
        <dbReference type="Pfam" id="PF02707"/>
    </source>
</evidence>
<feature type="domain" description="Major outer sheath protein N-terminal" evidence="2">
    <location>
        <begin position="96"/>
        <end position="242"/>
    </location>
</feature>
<keyword evidence="5" id="KW-1185">Reference proteome</keyword>
<proteinExistence type="predicted"/>
<dbReference type="InterPro" id="IPR003857">
    <property type="entry name" value="MOSP_N"/>
</dbReference>
<dbReference type="EMBL" id="CP038802">
    <property type="protein sequence ID" value="UTY29602.1"/>
    <property type="molecule type" value="Genomic_DNA"/>
</dbReference>
<protein>
    <recommendedName>
        <fullName evidence="6">Major surface protein</fullName>
    </recommendedName>
</protein>
<evidence type="ECO:0000256" key="1">
    <source>
        <dbReference type="SAM" id="SignalP"/>
    </source>
</evidence>
<organism evidence="4 5">
    <name type="scientific">Treponema putidum</name>
    <dbReference type="NCBI Taxonomy" id="221027"/>
    <lineage>
        <taxon>Bacteria</taxon>
        <taxon>Pseudomonadati</taxon>
        <taxon>Spirochaetota</taxon>
        <taxon>Spirochaetia</taxon>
        <taxon>Spirochaetales</taxon>
        <taxon>Treponemataceae</taxon>
        <taxon>Treponema</taxon>
    </lineage>
</organism>
<name>A0ABY5HXG5_9SPIR</name>
<gene>
    <name evidence="4" type="ORF">E4N76_11975</name>
</gene>